<dbReference type="KEGG" id="cyj:Cyan7822_2123"/>
<dbReference type="STRING" id="497965.Cyan7822_2123"/>
<proteinExistence type="predicted"/>
<feature type="transmembrane region" description="Helical" evidence="1">
    <location>
        <begin position="15"/>
        <end position="36"/>
    </location>
</feature>
<dbReference type="AlphaFoldDB" id="E0UDB2"/>
<reference evidence="3" key="1">
    <citation type="journal article" date="2011" name="MBio">
        <title>Novel metabolic attributes of the genus Cyanothece, comprising a group of unicellular nitrogen-fixing Cyanobacteria.</title>
        <authorList>
            <person name="Bandyopadhyay A."/>
            <person name="Elvitigala T."/>
            <person name="Welsh E."/>
            <person name="Stockel J."/>
            <person name="Liberton M."/>
            <person name="Min H."/>
            <person name="Sherman L.A."/>
            <person name="Pakrasi H.B."/>
        </authorList>
    </citation>
    <scope>NUCLEOTIDE SEQUENCE [LARGE SCALE GENOMIC DNA]</scope>
    <source>
        <strain evidence="3">PCC 7822</strain>
    </source>
</reference>
<dbReference type="Proteomes" id="UP000008206">
    <property type="component" value="Chromosome"/>
</dbReference>
<keyword evidence="1" id="KW-1133">Transmembrane helix</keyword>
<dbReference type="eggNOG" id="ENOG50316GF">
    <property type="taxonomic scope" value="Bacteria"/>
</dbReference>
<dbReference type="RefSeq" id="WP_013322209.1">
    <property type="nucleotide sequence ID" value="NC_014501.1"/>
</dbReference>
<evidence type="ECO:0000313" key="2">
    <source>
        <dbReference type="EMBL" id="ADN14103.1"/>
    </source>
</evidence>
<organism evidence="2 3">
    <name type="scientific">Gloeothece verrucosa (strain PCC 7822)</name>
    <name type="common">Cyanothece sp. (strain PCC 7822)</name>
    <dbReference type="NCBI Taxonomy" id="497965"/>
    <lineage>
        <taxon>Bacteria</taxon>
        <taxon>Bacillati</taxon>
        <taxon>Cyanobacteriota</taxon>
        <taxon>Cyanophyceae</taxon>
        <taxon>Oscillatoriophycideae</taxon>
        <taxon>Chroococcales</taxon>
        <taxon>Aphanothecaceae</taxon>
        <taxon>Gloeothece</taxon>
        <taxon>Gloeothece verrucosa</taxon>
    </lineage>
</organism>
<evidence type="ECO:0000313" key="3">
    <source>
        <dbReference type="Proteomes" id="UP000008206"/>
    </source>
</evidence>
<dbReference type="HOGENOM" id="CLU_1748753_0_0_3"/>
<protein>
    <recommendedName>
        <fullName evidence="4">Biopolymer transport protein ExbD/TolR</fullName>
    </recommendedName>
</protein>
<sequence length="153" mass="17313">MRRRRFSRSSTEVELFPFLSILACTIGTLILLIIVLTTQMFGEDGAVTIVAKGENGKNSSKLPNYIECKGDGVIIYPSKKLVKKANLYSPSSPFKTLLEKVKNHKNKEYLIVVVRPDGFDIFQEIREVIEKQGIDMGYEPIEEGIKVKFEAKK</sequence>
<gene>
    <name evidence="2" type="ordered locus">Cyan7822_2123</name>
</gene>
<dbReference type="EMBL" id="CP002198">
    <property type="protein sequence ID" value="ADN14103.1"/>
    <property type="molecule type" value="Genomic_DNA"/>
</dbReference>
<keyword evidence="3" id="KW-1185">Reference proteome</keyword>
<accession>E0UDB2</accession>
<evidence type="ECO:0000256" key="1">
    <source>
        <dbReference type="SAM" id="Phobius"/>
    </source>
</evidence>
<dbReference type="OrthoDB" id="424753at2"/>
<evidence type="ECO:0008006" key="4">
    <source>
        <dbReference type="Google" id="ProtNLM"/>
    </source>
</evidence>
<name>E0UDB2_GLOV7</name>
<keyword evidence="1" id="KW-0812">Transmembrane</keyword>
<keyword evidence="1" id="KW-0472">Membrane</keyword>